<gene>
    <name evidence="1" type="ORF">LYNGBM3L_50370</name>
</gene>
<dbReference type="Gene3D" id="3.90.550.10">
    <property type="entry name" value="Spore Coat Polysaccharide Biosynthesis Protein SpsA, Chain A"/>
    <property type="match status" value="1"/>
</dbReference>
<accession>F4XY81</accession>
<dbReference type="SUPFAM" id="SSF53448">
    <property type="entry name" value="Nucleotide-diphospho-sugar transferases"/>
    <property type="match status" value="1"/>
</dbReference>
<name>F4XY81_9CYAN</name>
<dbReference type="AlphaFoldDB" id="F4XY81"/>
<evidence type="ECO:0000313" key="2">
    <source>
        <dbReference type="Proteomes" id="UP000003959"/>
    </source>
</evidence>
<dbReference type="RefSeq" id="WP_009149834.1">
    <property type="nucleotide sequence ID" value="NZ_MKZR01000001.1"/>
</dbReference>
<dbReference type="OrthoDB" id="479391at2"/>
<evidence type="ECO:0000313" key="1">
    <source>
        <dbReference type="EMBL" id="EGJ30478.1"/>
    </source>
</evidence>
<dbReference type="Proteomes" id="UP000003959">
    <property type="component" value="Unassembled WGS sequence"/>
</dbReference>
<reference evidence="2" key="1">
    <citation type="journal article" date="2011" name="Proc. Natl. Acad. Sci. U.S.A.">
        <title>Genomic insights into the physiology and ecology of the marine filamentous cyanobacterium Lyngbya majuscula.</title>
        <authorList>
            <person name="Jones A.C."/>
            <person name="Monroe E.A."/>
            <person name="Podell S."/>
            <person name="Hess W.R."/>
            <person name="Klages S."/>
            <person name="Esquenazi E."/>
            <person name="Niessen S."/>
            <person name="Hoover H."/>
            <person name="Rothmann M."/>
            <person name="Lasken R.S."/>
            <person name="Yates J.R.III."/>
            <person name="Reinhardt R."/>
            <person name="Kube M."/>
            <person name="Burkart M.D."/>
            <person name="Allen E.E."/>
            <person name="Dorrestein P.C."/>
            <person name="Gerwick W.H."/>
            <person name="Gerwick L."/>
        </authorList>
    </citation>
    <scope>NUCLEOTIDE SEQUENCE [LARGE SCALE GENOMIC DNA]</scope>
    <source>
        <strain evidence="2">3L</strain>
    </source>
</reference>
<protein>
    <recommendedName>
        <fullName evidence="3">Nucleotide-diphospho-sugar transferase domain-containing protein</fullName>
    </recommendedName>
</protein>
<keyword evidence="2" id="KW-1185">Reference proteome</keyword>
<dbReference type="eggNOG" id="ENOG502Z9WR">
    <property type="taxonomic scope" value="Bacteria"/>
</dbReference>
<dbReference type="HOGENOM" id="CLU_996895_0_0_3"/>
<dbReference type="InterPro" id="IPR029044">
    <property type="entry name" value="Nucleotide-diphossugar_trans"/>
</dbReference>
<organism evidence="1 2">
    <name type="scientific">Moorena producens 3L</name>
    <dbReference type="NCBI Taxonomy" id="489825"/>
    <lineage>
        <taxon>Bacteria</taxon>
        <taxon>Bacillati</taxon>
        <taxon>Cyanobacteriota</taxon>
        <taxon>Cyanophyceae</taxon>
        <taxon>Coleofasciculales</taxon>
        <taxon>Coleofasciculaceae</taxon>
        <taxon>Moorena</taxon>
    </lineage>
</organism>
<sequence length="298" mass="35117">MRFPYYIFNPNNSANLKWRISEWRRYRIAFRNIPLIPEKPKANFSYVTLTCRKDLMMSQVSLETLARHTRALPDLVIAYDESLTESEVKEFFSFWPGKIYCLDRASTAAFHDERGWPLLADFCRKHIFGFKFAACLRIAHKNRVLYADSDILWFRDVVQLMNCYSKKAIYAAQDYTNSYNLRLLSKLPNALQEEMSYPPFINAGFAIFNRFISEIDNYQELLLYALTEDKIHLFSEQTLVAILAKTVGDTIQKQDVYVDKDRLTYWIESFHNQPWSARHYVGPIRHQLWIDANAALNC</sequence>
<dbReference type="EMBL" id="GL890953">
    <property type="protein sequence ID" value="EGJ30478.1"/>
    <property type="molecule type" value="Genomic_DNA"/>
</dbReference>
<evidence type="ECO:0008006" key="3">
    <source>
        <dbReference type="Google" id="ProtNLM"/>
    </source>
</evidence>
<proteinExistence type="predicted"/>